<keyword evidence="6" id="KW-1040">Host Golgi apparatus</keyword>
<evidence type="ECO:0000256" key="9">
    <source>
        <dbReference type="ARBA" id="ARBA00022952"/>
    </source>
</evidence>
<dbReference type="GO" id="GO:0003677">
    <property type="term" value="F:DNA binding"/>
    <property type="evidence" value="ECO:0007669"/>
    <property type="project" value="UniProtKB-UniRule"/>
</dbReference>
<comment type="subunit">
    <text evidence="15">Interacts with major capsid protein L1. Interacts with E2; this interaction inhibits E2 transcriptional activity but not the DNA replication function E2. Interacts with host HSPA8; this interaction is required for L2 nuclear translocation. Interacts with host importins KPNB2 and KPNB3. Forms a complex with importin alpha2-beta1 heterodimers via interaction with the importin alpha2 adapter. Interacts with host DYNLT1; this interaction is essential for virus intracellular transport during entry. Interacts (via C-terminus) with host retromer subunits VPS35 AND VPS29.</text>
</comment>
<comment type="PTM">
    <text evidence="15">Highly phosphorylated.</text>
</comment>
<dbReference type="GO" id="GO:0075732">
    <property type="term" value="P:viral penetration into host nucleus"/>
    <property type="evidence" value="ECO:0007669"/>
    <property type="project" value="UniProtKB-KW"/>
</dbReference>
<keyword evidence="3 15" id="KW-0167">Capsid protein</keyword>
<evidence type="ECO:0000256" key="3">
    <source>
        <dbReference type="ARBA" id="ARBA00022561"/>
    </source>
</evidence>
<sequence length="512" mass="55994">MSKPRRKRASPEDLYKSCALGGDCFPDVQNKIQGTTLADRLLQVFGSILYFGGLGIGSGKGTGGATGYRPFGGGGTVSRPSIRIQPESLPKPSVPIDPLGGAELIPLDVIDATAPSVVPLTEGVPETTIISSGTGPTITAEELDVTTQIDLNTFNNINEHPAVINVTDEGTTALDVQTLPPPSKKLILDSTITDQIELVPLNRIYTDQNVNMFVDTHFEGHIVGGDPNFTDIVLREEFEIEEVSPKTSTPTEKLSTAVGKARRVYNRFVKQVPTSSLEAVVNPSRQVIFEIENPAFDDEVSLLFNQELAEVTAAPNPDFRDINYLSRPFYSETESGRVQYSRLGQRASMQTRSGLVIGEKVQFTYNISDIEPVETIELSTLGTTSADSIIQNAQAESVFIDAQDSIPLTYTEDLLLDEPNEDFANAHLVLTTTDDFGDTYDYPVIPPGLGYKLLIPNYNVTLDSFQLPEASVPTLLPEIPFAPYAPSPITVFGDTFYLNPSLLKRKRKQYFY</sequence>
<dbReference type="EMBL" id="KU248828">
    <property type="protein sequence ID" value="AND74684.1"/>
    <property type="molecule type" value="Genomic_DNA"/>
</dbReference>
<protein>
    <recommendedName>
        <fullName evidence="15">Minor capsid protein L2</fullName>
    </recommendedName>
</protein>
<comment type="subcellular location">
    <subcellularLocation>
        <location evidence="15">Virion</location>
    </subcellularLocation>
    <subcellularLocation>
        <location evidence="15">Host nucleus</location>
    </subcellularLocation>
</comment>
<evidence type="ECO:0000256" key="8">
    <source>
        <dbReference type="ARBA" id="ARBA00022921"/>
    </source>
</evidence>
<keyword evidence="13 15" id="KW-1015">Disulfide bond</keyword>
<evidence type="ECO:0000256" key="6">
    <source>
        <dbReference type="ARBA" id="ARBA00022812"/>
    </source>
</evidence>
<keyword evidence="12 15" id="KW-0238">DNA-binding</keyword>
<dbReference type="HAMAP" id="MF_04003">
    <property type="entry name" value="PPV_L2"/>
    <property type="match status" value="1"/>
</dbReference>
<evidence type="ECO:0000256" key="5">
    <source>
        <dbReference type="ARBA" id="ARBA00022581"/>
    </source>
</evidence>
<keyword evidence="9 15" id="KW-1177">Microtubular inwards viral transport</keyword>
<dbReference type="Pfam" id="PF00513">
    <property type="entry name" value="Late_protein_L2"/>
    <property type="match status" value="1"/>
</dbReference>
<evidence type="ECO:0000256" key="15">
    <source>
        <dbReference type="HAMAP-Rule" id="MF_04003"/>
    </source>
</evidence>
<feature type="disulfide bond" evidence="15">
    <location>
        <begin position="18"/>
        <end position="24"/>
    </location>
</feature>
<evidence type="ECO:0000256" key="11">
    <source>
        <dbReference type="ARBA" id="ARBA00023120"/>
    </source>
</evidence>
<dbReference type="GO" id="GO:0005198">
    <property type="term" value="F:structural molecule activity"/>
    <property type="evidence" value="ECO:0007669"/>
    <property type="project" value="UniProtKB-UniRule"/>
</dbReference>
<keyword evidence="1 15" id="KW-1163">Viral penetration into host nucleus</keyword>
<reference evidence="16 17" key="1">
    <citation type="submission" date="2015-12" db="EMBL/GenBank/DDBJ databases">
        <title>New papillomavirus isolated from Tscherskia triton in China.</title>
        <authorList>
            <person name="Cao X."/>
            <person name="Zhang C."/>
            <person name="Song F."/>
            <person name="Wang H."/>
            <person name="Peng J."/>
            <person name="Yao L."/>
        </authorList>
    </citation>
    <scope>NUCLEOTIDE SEQUENCE [LARGE SCALE GENOMIC DNA]</scope>
    <source>
        <strain evidence="16">JL74</strain>
    </source>
</reference>
<evidence type="ECO:0000256" key="7">
    <source>
        <dbReference type="ARBA" id="ARBA00022844"/>
    </source>
</evidence>
<keyword evidence="5 15" id="KW-0945">Host-virus interaction</keyword>
<dbReference type="Proteomes" id="UP000137825">
    <property type="component" value="Genome"/>
</dbReference>
<dbReference type="GO" id="GO:0043657">
    <property type="term" value="C:host cell"/>
    <property type="evidence" value="ECO:0007669"/>
    <property type="project" value="GOC"/>
</dbReference>
<keyword evidence="10" id="KW-1039">Host endosome</keyword>
<accession>A0A172PZC3</accession>
<dbReference type="InterPro" id="IPR000784">
    <property type="entry name" value="Late_L2"/>
</dbReference>
<dbReference type="GO" id="GO:0046718">
    <property type="term" value="P:symbiont entry into host cell"/>
    <property type="evidence" value="ECO:0007669"/>
    <property type="project" value="UniProtKB-KW"/>
</dbReference>
<keyword evidence="4 15" id="KW-1048">Host nucleus</keyword>
<evidence type="ECO:0000256" key="12">
    <source>
        <dbReference type="ARBA" id="ARBA00023125"/>
    </source>
</evidence>
<evidence type="ECO:0000313" key="17">
    <source>
        <dbReference type="Proteomes" id="UP000137825"/>
    </source>
</evidence>
<keyword evidence="11 15" id="KW-1176">Cytoplasmic inwards viral transport</keyword>
<keyword evidence="7 15" id="KW-0946">Virion</keyword>
<evidence type="ECO:0000256" key="13">
    <source>
        <dbReference type="ARBA" id="ARBA00023157"/>
    </source>
</evidence>
<evidence type="ECO:0000256" key="4">
    <source>
        <dbReference type="ARBA" id="ARBA00022562"/>
    </source>
</evidence>
<comment type="similarity">
    <text evidence="15">Belongs to the papillomaviridae L2 protein family.</text>
</comment>
<comment type="function">
    <text evidence="15">Minor protein of the capsid that localizes along the inner surface of the virion, within the central cavities beneath the L1 pentamers. Plays a role in capsid stabilization through interaction with the major capsid protein L1. Once the virion enters the host cell, L2 escorts the genomic DNA into the nucleus by promoting escape from the endosomal compartments and traffic through the host Golgi network. Mechanistically, the C-terminus of L2 possesses a cell-penetrating peptide that protudes from the host endosome, interacts with host cytoplasmic retromer cargo and thereby mediates the capsid delivery to the host trans-Golgi network. Plays a role through its interaction with host dynein in the intracellular microtubule-dependent transport of viral capsid toward the nucleus. Mediates the viral genome import into the nucleus through binding to host importins. Once within the nucleus, L2 localizes viral genomes to host PML bodies in order to activate early gene expression for establishment of infection. Later on, promotes late gene expression by interacting with the viral E2 protein and by inhibiting its transcriptional activation functions. During virion assembly, encapsidates the genome by direct interaction with the viral DNA.</text>
</comment>
<comment type="caution">
    <text evidence="15">Lacks conserved residue(s) required for the propagation of feature annotation.</text>
</comment>
<evidence type="ECO:0000256" key="1">
    <source>
        <dbReference type="ARBA" id="ARBA00022524"/>
    </source>
</evidence>
<dbReference type="GO" id="GO:0042025">
    <property type="term" value="C:host cell nucleus"/>
    <property type="evidence" value="ECO:0007669"/>
    <property type="project" value="UniProtKB-SubCell"/>
</dbReference>
<keyword evidence="8 15" id="KW-0426">Late protein</keyword>
<name>A0A172PZC3_9PAPI</name>
<evidence type="ECO:0000256" key="14">
    <source>
        <dbReference type="ARBA" id="ARBA00023296"/>
    </source>
</evidence>
<evidence type="ECO:0000313" key="16">
    <source>
        <dbReference type="EMBL" id="AND74684.1"/>
    </source>
</evidence>
<gene>
    <name evidence="15 16" type="primary">L2</name>
</gene>
<evidence type="ECO:0000256" key="10">
    <source>
        <dbReference type="ARBA" id="ARBA00023046"/>
    </source>
</evidence>
<evidence type="ECO:0000256" key="2">
    <source>
        <dbReference type="ARBA" id="ARBA00022553"/>
    </source>
</evidence>
<organism evidence="16 17">
    <name type="scientific">Papillomavirus JL74</name>
    <dbReference type="NCBI Taxonomy" id="1846251"/>
    <lineage>
        <taxon>Viruses</taxon>
        <taxon>Monodnaviria</taxon>
        <taxon>Shotokuvirae</taxon>
        <taxon>Cossaviricota</taxon>
        <taxon>Papovaviricetes</taxon>
        <taxon>Zurhausenvirales</taxon>
        <taxon>Papillomaviridae</taxon>
        <taxon>Firstpapillomavirinae</taxon>
        <taxon>Gammapapillomavirus</taxon>
        <taxon>Gammapapillomavirus 13</taxon>
    </lineage>
</organism>
<dbReference type="GO" id="GO:0075521">
    <property type="term" value="P:microtubule-dependent intracellular transport of viral material towards nucleus"/>
    <property type="evidence" value="ECO:0007669"/>
    <property type="project" value="UniProtKB-UniRule"/>
</dbReference>
<dbReference type="GO" id="GO:0019028">
    <property type="term" value="C:viral capsid"/>
    <property type="evidence" value="ECO:0007669"/>
    <property type="project" value="UniProtKB-UniRule"/>
</dbReference>
<keyword evidence="14 15" id="KW-1160">Virus entry into host cell</keyword>
<proteinExistence type="inferred from homology"/>
<keyword evidence="2 15" id="KW-0597">Phosphoprotein</keyword>